<accession>A0AAE8SMU2</accession>
<reference evidence="1" key="1">
    <citation type="submission" date="2018-03" db="EMBL/GenBank/DDBJ databases">
        <authorList>
            <person name="Guldener U."/>
        </authorList>
    </citation>
    <scope>NUCLEOTIDE SEQUENCE</scope>
</reference>
<dbReference type="AlphaFoldDB" id="A0AAE8SMU2"/>
<comment type="caution">
    <text evidence="1">The sequence shown here is derived from an EMBL/GenBank/DDBJ whole genome shotgun (WGS) entry which is preliminary data.</text>
</comment>
<evidence type="ECO:0000313" key="2">
    <source>
        <dbReference type="Proteomes" id="UP001187734"/>
    </source>
</evidence>
<sequence length="56" mass="6004">MCPYASHNGVVSLWPAGAAPLSVTKPDDSRITITVAEHSMQFPGGNHFDVVHKTID</sequence>
<keyword evidence="2" id="KW-1185">Reference proteome</keyword>
<gene>
    <name evidence="1" type="ORF">FTOL_11261</name>
</gene>
<proteinExistence type="predicted"/>
<protein>
    <submittedName>
        <fullName evidence="1">Uncharacterized protein</fullName>
    </submittedName>
</protein>
<dbReference type="Proteomes" id="UP001187734">
    <property type="component" value="Unassembled WGS sequence"/>
</dbReference>
<organism evidence="1 2">
    <name type="scientific">Fusarium torulosum</name>
    <dbReference type="NCBI Taxonomy" id="33205"/>
    <lineage>
        <taxon>Eukaryota</taxon>
        <taxon>Fungi</taxon>
        <taxon>Dikarya</taxon>
        <taxon>Ascomycota</taxon>
        <taxon>Pezizomycotina</taxon>
        <taxon>Sordariomycetes</taxon>
        <taxon>Hypocreomycetidae</taxon>
        <taxon>Hypocreales</taxon>
        <taxon>Nectriaceae</taxon>
        <taxon>Fusarium</taxon>
    </lineage>
</organism>
<dbReference type="EMBL" id="ONZP01000476">
    <property type="protein sequence ID" value="SPJ85480.1"/>
    <property type="molecule type" value="Genomic_DNA"/>
</dbReference>
<name>A0AAE8SMU2_9HYPO</name>
<evidence type="ECO:0000313" key="1">
    <source>
        <dbReference type="EMBL" id="SPJ85480.1"/>
    </source>
</evidence>